<dbReference type="Pfam" id="PF02775">
    <property type="entry name" value="TPP_enzyme_C"/>
    <property type="match status" value="1"/>
</dbReference>
<accession>A0A1F7VDX8</accession>
<dbReference type="EMBL" id="MGES01000031">
    <property type="protein sequence ID" value="OGL88719.1"/>
    <property type="molecule type" value="Genomic_DNA"/>
</dbReference>
<dbReference type="InterPro" id="IPR011766">
    <property type="entry name" value="TPP_enzyme_TPP-bd"/>
</dbReference>
<dbReference type="CDD" id="cd07035">
    <property type="entry name" value="TPP_PYR_POX_like"/>
    <property type="match status" value="1"/>
</dbReference>
<organism evidence="7 8">
    <name type="scientific">Candidatus Uhrbacteria bacterium RIFCSPLOWO2_02_FULL_51_9</name>
    <dbReference type="NCBI Taxonomy" id="1802410"/>
    <lineage>
        <taxon>Bacteria</taxon>
        <taxon>Candidatus Uhriibacteriota</taxon>
    </lineage>
</organism>
<keyword evidence="2 3" id="KW-0786">Thiamine pyrophosphate</keyword>
<evidence type="ECO:0000256" key="2">
    <source>
        <dbReference type="ARBA" id="ARBA00023052"/>
    </source>
</evidence>
<dbReference type="GO" id="GO:0005948">
    <property type="term" value="C:acetolactate synthase complex"/>
    <property type="evidence" value="ECO:0007669"/>
    <property type="project" value="TreeGrafter"/>
</dbReference>
<evidence type="ECO:0000313" key="7">
    <source>
        <dbReference type="EMBL" id="OGL88719.1"/>
    </source>
</evidence>
<dbReference type="AlphaFoldDB" id="A0A1F7VDX8"/>
<feature type="domain" description="Thiamine pyrophosphate enzyme N-terminal TPP-binding" evidence="6">
    <location>
        <begin position="1"/>
        <end position="125"/>
    </location>
</feature>
<dbReference type="Gene3D" id="3.40.50.970">
    <property type="match status" value="2"/>
</dbReference>
<feature type="domain" description="Thiamine pyrophosphate enzyme TPP-binding" evidence="5">
    <location>
        <begin position="408"/>
        <end position="554"/>
    </location>
</feature>
<dbReference type="InterPro" id="IPR012000">
    <property type="entry name" value="Thiamin_PyroP_enz_cen_dom"/>
</dbReference>
<dbReference type="GO" id="GO:0050660">
    <property type="term" value="F:flavin adenine dinucleotide binding"/>
    <property type="evidence" value="ECO:0007669"/>
    <property type="project" value="TreeGrafter"/>
</dbReference>
<dbReference type="Gene3D" id="3.40.50.1220">
    <property type="entry name" value="TPP-binding domain"/>
    <property type="match status" value="1"/>
</dbReference>
<dbReference type="InterPro" id="IPR029035">
    <property type="entry name" value="DHS-like_NAD/FAD-binding_dom"/>
</dbReference>
<sequence length="614" mass="67261">MKLSDYIIHFLADRGVKKIFVVTGGACAHIVDSIGQVSKIRDIDYVCVQHEQAGAMAAEAYSRTTGVPGVAVATSGPGAVNLISGICCAWFDSIPALFICGQVNVSELKGESGVRQIGFQETDIVDMIKTVTKYAHLVTEPEKIRYHLEKAFFEAEHGRPGPVLLDIPMNVQHSEIDPETLEGFSPPNTLVTTPPTTLAAQVEEVISLLQKAERPVIIAGGGIKFAKAKKEFREIAGIISAPIATSWSALDLIGHDDPLCIGQYGVYGNRATNFCVQNADLIIAIGSRLDTRQTGGQGQTFARGAKKVIVDIDEHELLKERLIPTRVKPDVAIHADAKDFLVALGNALAGVSLPDVAPWKKQCLTWRIKYPAVLPEWYAHEGSVNAYAFVKTLAEELATTDIIIPDEGGNLVWTMQAFQIKDGQQLFSAFAHSPMGYALPAAMGAAVGTGKRIICIDGDGGFQLNIQELQTIRNYDLPIKMFILNNRGMAIMKQFQEVYFDARYEASGRGYSWPNFARVAEAYGIPAMTVYNHEEMRAKIQNVLHMNGPVLCDVMVDPAQKLIPKLIADRDADGRYISKPLEDMAPFLPREEFYANMLIEPLEGRGEKKSSEIN</sequence>
<name>A0A1F7VDX8_9BACT</name>
<dbReference type="GO" id="GO:0003984">
    <property type="term" value="F:acetolactate synthase activity"/>
    <property type="evidence" value="ECO:0007669"/>
    <property type="project" value="TreeGrafter"/>
</dbReference>
<dbReference type="GO" id="GO:0030976">
    <property type="term" value="F:thiamine pyrophosphate binding"/>
    <property type="evidence" value="ECO:0007669"/>
    <property type="project" value="InterPro"/>
</dbReference>
<evidence type="ECO:0000256" key="3">
    <source>
        <dbReference type="RuleBase" id="RU362132"/>
    </source>
</evidence>
<dbReference type="Pfam" id="PF02776">
    <property type="entry name" value="TPP_enzyme_N"/>
    <property type="match status" value="1"/>
</dbReference>
<evidence type="ECO:0000259" key="4">
    <source>
        <dbReference type="Pfam" id="PF00205"/>
    </source>
</evidence>
<evidence type="ECO:0008006" key="9">
    <source>
        <dbReference type="Google" id="ProtNLM"/>
    </source>
</evidence>
<dbReference type="SUPFAM" id="SSF52467">
    <property type="entry name" value="DHS-like NAD/FAD-binding domain"/>
    <property type="match status" value="1"/>
</dbReference>
<dbReference type="Pfam" id="PF00205">
    <property type="entry name" value="TPP_enzyme_M"/>
    <property type="match status" value="1"/>
</dbReference>
<dbReference type="GO" id="GO:0000287">
    <property type="term" value="F:magnesium ion binding"/>
    <property type="evidence" value="ECO:0007669"/>
    <property type="project" value="InterPro"/>
</dbReference>
<dbReference type="FunFam" id="3.40.50.970:FF:000007">
    <property type="entry name" value="Acetolactate synthase"/>
    <property type="match status" value="1"/>
</dbReference>
<evidence type="ECO:0000259" key="5">
    <source>
        <dbReference type="Pfam" id="PF02775"/>
    </source>
</evidence>
<dbReference type="PANTHER" id="PTHR18968:SF142">
    <property type="entry name" value="ACETOLACTATE SYNTHASE"/>
    <property type="match status" value="1"/>
</dbReference>
<evidence type="ECO:0000313" key="8">
    <source>
        <dbReference type="Proteomes" id="UP000176678"/>
    </source>
</evidence>
<feature type="domain" description="Thiamine pyrophosphate enzyme central" evidence="4">
    <location>
        <begin position="202"/>
        <end position="344"/>
    </location>
</feature>
<dbReference type="STRING" id="1802410.A3H75_00535"/>
<reference evidence="7 8" key="1">
    <citation type="journal article" date="2016" name="Nat. Commun.">
        <title>Thousands of microbial genomes shed light on interconnected biogeochemical processes in an aquifer system.</title>
        <authorList>
            <person name="Anantharaman K."/>
            <person name="Brown C.T."/>
            <person name="Hug L.A."/>
            <person name="Sharon I."/>
            <person name="Castelle C.J."/>
            <person name="Probst A.J."/>
            <person name="Thomas B.C."/>
            <person name="Singh A."/>
            <person name="Wilkins M.J."/>
            <person name="Karaoz U."/>
            <person name="Brodie E.L."/>
            <person name="Williams K.H."/>
            <person name="Hubbard S.S."/>
            <person name="Banfield J.F."/>
        </authorList>
    </citation>
    <scope>NUCLEOTIDE SEQUENCE [LARGE SCALE GENOMIC DNA]</scope>
</reference>
<dbReference type="InterPro" id="IPR029061">
    <property type="entry name" value="THDP-binding"/>
</dbReference>
<dbReference type="SUPFAM" id="SSF52518">
    <property type="entry name" value="Thiamin diphosphate-binding fold (THDP-binding)"/>
    <property type="match status" value="2"/>
</dbReference>
<dbReference type="InterPro" id="IPR045229">
    <property type="entry name" value="TPP_enz"/>
</dbReference>
<dbReference type="GO" id="GO:0009099">
    <property type="term" value="P:L-valine biosynthetic process"/>
    <property type="evidence" value="ECO:0007669"/>
    <property type="project" value="TreeGrafter"/>
</dbReference>
<comment type="similarity">
    <text evidence="1 3">Belongs to the TPP enzyme family.</text>
</comment>
<evidence type="ECO:0000256" key="1">
    <source>
        <dbReference type="ARBA" id="ARBA00007812"/>
    </source>
</evidence>
<gene>
    <name evidence="7" type="ORF">A3H75_00535</name>
</gene>
<dbReference type="GO" id="GO:0009097">
    <property type="term" value="P:isoleucine biosynthetic process"/>
    <property type="evidence" value="ECO:0007669"/>
    <property type="project" value="TreeGrafter"/>
</dbReference>
<comment type="caution">
    <text evidence="7">The sequence shown here is derived from an EMBL/GenBank/DDBJ whole genome shotgun (WGS) entry which is preliminary data.</text>
</comment>
<protein>
    <recommendedName>
        <fullName evidence="9">Acetolactate synthase</fullName>
    </recommendedName>
</protein>
<evidence type="ECO:0000259" key="6">
    <source>
        <dbReference type="Pfam" id="PF02776"/>
    </source>
</evidence>
<dbReference type="Proteomes" id="UP000176678">
    <property type="component" value="Unassembled WGS sequence"/>
</dbReference>
<proteinExistence type="inferred from homology"/>
<dbReference type="PANTHER" id="PTHR18968">
    <property type="entry name" value="THIAMINE PYROPHOSPHATE ENZYMES"/>
    <property type="match status" value="1"/>
</dbReference>
<dbReference type="InterPro" id="IPR012001">
    <property type="entry name" value="Thiamin_PyroP_enz_TPP-bd_dom"/>
</dbReference>